<dbReference type="InterPro" id="IPR000422">
    <property type="entry name" value="DHBP_synthase_RibB"/>
</dbReference>
<dbReference type="AlphaFoldDB" id="Q0RUT2"/>
<dbReference type="EC" id="4.1.99.12" evidence="3"/>
<protein>
    <recommendedName>
        <fullName evidence="3">3,4-dihydroxy-2-butanone-4-phosphate synthase</fullName>
        <ecNumber evidence="3">4.1.99.12</ecNumber>
    </recommendedName>
</protein>
<dbReference type="PATRIC" id="fig|101510.16.peg.9113"/>
<keyword evidence="5" id="KW-0479">Metal-binding</keyword>
<dbReference type="Pfam" id="PF00926">
    <property type="entry name" value="DHBP_synthase"/>
    <property type="match status" value="1"/>
</dbReference>
<keyword evidence="4" id="KW-0686">Riboflavin biosynthesis</keyword>
<evidence type="ECO:0000256" key="1">
    <source>
        <dbReference type="ARBA" id="ARBA00002284"/>
    </source>
</evidence>
<dbReference type="GO" id="GO:0003935">
    <property type="term" value="F:GTP cyclohydrolase II activity"/>
    <property type="evidence" value="ECO:0007669"/>
    <property type="project" value="TreeGrafter"/>
</dbReference>
<dbReference type="eggNOG" id="COG0108">
    <property type="taxonomic scope" value="Bacteria"/>
</dbReference>
<dbReference type="GO" id="GO:0008686">
    <property type="term" value="F:3,4-dihydroxy-2-butanone-4-phosphate synthase activity"/>
    <property type="evidence" value="ECO:0007669"/>
    <property type="project" value="UniProtKB-EC"/>
</dbReference>
<dbReference type="HOGENOM" id="CLU_020273_3_1_11"/>
<comment type="function">
    <text evidence="1">Catalyzes the conversion of D-ribulose 5-phosphate to formate and 3,4-dihydroxy-2-butanone 4-phosphate.</text>
</comment>
<dbReference type="KEGG" id="rha:RHA1_ro11307"/>
<dbReference type="Proteomes" id="UP000008710">
    <property type="component" value="Plasmid pRHL3"/>
</dbReference>
<evidence type="ECO:0000256" key="3">
    <source>
        <dbReference type="ARBA" id="ARBA00012153"/>
    </source>
</evidence>
<evidence type="ECO:0000256" key="4">
    <source>
        <dbReference type="ARBA" id="ARBA00022619"/>
    </source>
</evidence>
<dbReference type="SUPFAM" id="SSF55821">
    <property type="entry name" value="YrdC/RibB"/>
    <property type="match status" value="1"/>
</dbReference>
<dbReference type="GO" id="GO:0009231">
    <property type="term" value="P:riboflavin biosynthetic process"/>
    <property type="evidence" value="ECO:0007669"/>
    <property type="project" value="UniProtKB-UniPathway"/>
</dbReference>
<reference evidence="7" key="1">
    <citation type="journal article" date="2006" name="Proc. Natl. Acad. Sci. U.S.A.">
        <title>The complete genome of Rhodococcus sp. RHA1 provides insights into a catabolic powerhouse.</title>
        <authorList>
            <person name="McLeod M.P."/>
            <person name="Warren R.L."/>
            <person name="Hsiao W.W.L."/>
            <person name="Araki N."/>
            <person name="Myhre M."/>
            <person name="Fernandes C."/>
            <person name="Miyazawa D."/>
            <person name="Wong W."/>
            <person name="Lillquist A.L."/>
            <person name="Wang D."/>
            <person name="Dosanjh M."/>
            <person name="Hara H."/>
            <person name="Petrescu A."/>
            <person name="Morin R.D."/>
            <person name="Yang G."/>
            <person name="Stott J.M."/>
            <person name="Schein J.E."/>
            <person name="Shin H."/>
            <person name="Smailus D."/>
            <person name="Siddiqui A.S."/>
            <person name="Marra M.A."/>
            <person name="Jones S.J.M."/>
            <person name="Holt R."/>
            <person name="Brinkman F.S.L."/>
            <person name="Miyauchi K."/>
            <person name="Fukuda M."/>
            <person name="Davies J.E."/>
            <person name="Mohn W.W."/>
            <person name="Eltis L.D."/>
        </authorList>
    </citation>
    <scope>NUCLEOTIDE SEQUENCE [LARGE SCALE GENOMIC DNA]</scope>
    <source>
        <strain evidence="7">RHA1</strain>
    </source>
</reference>
<organism evidence="6 7">
    <name type="scientific">Rhodococcus jostii (strain RHA1)</name>
    <dbReference type="NCBI Taxonomy" id="101510"/>
    <lineage>
        <taxon>Bacteria</taxon>
        <taxon>Bacillati</taxon>
        <taxon>Actinomycetota</taxon>
        <taxon>Actinomycetes</taxon>
        <taxon>Mycobacteriales</taxon>
        <taxon>Nocardiaceae</taxon>
        <taxon>Rhodococcus</taxon>
    </lineage>
</organism>
<dbReference type="OrthoDB" id="3627010at2"/>
<dbReference type="PANTHER" id="PTHR21327:SF18">
    <property type="entry name" value="3,4-DIHYDROXY-2-BUTANONE 4-PHOSPHATE SYNTHASE"/>
    <property type="match status" value="1"/>
</dbReference>
<evidence type="ECO:0000256" key="2">
    <source>
        <dbReference type="ARBA" id="ARBA00004904"/>
    </source>
</evidence>
<proteinExistence type="predicted"/>
<name>Q0RUT2_RHOJR</name>
<dbReference type="EMBL" id="CP000434">
    <property type="protein sequence ID" value="ABH00954.1"/>
    <property type="molecule type" value="Genomic_DNA"/>
</dbReference>
<evidence type="ECO:0000313" key="7">
    <source>
        <dbReference type="Proteomes" id="UP000008710"/>
    </source>
</evidence>
<keyword evidence="6" id="KW-0378">Hydrolase</keyword>
<dbReference type="RefSeq" id="WP_011600579.1">
    <property type="nucleotide sequence ID" value="NC_008271.1"/>
</dbReference>
<dbReference type="GO" id="GO:0046872">
    <property type="term" value="F:metal ion binding"/>
    <property type="evidence" value="ECO:0007669"/>
    <property type="project" value="UniProtKB-KW"/>
</dbReference>
<dbReference type="InterPro" id="IPR017945">
    <property type="entry name" value="DHBP_synth_RibB-like_a/b_dom"/>
</dbReference>
<gene>
    <name evidence="6" type="ordered locus">RHA1_ro11307</name>
</gene>
<evidence type="ECO:0000313" key="6">
    <source>
        <dbReference type="EMBL" id="ABH00954.1"/>
    </source>
</evidence>
<dbReference type="GO" id="GO:0005829">
    <property type="term" value="C:cytosol"/>
    <property type="evidence" value="ECO:0007669"/>
    <property type="project" value="TreeGrafter"/>
</dbReference>
<dbReference type="Gene3D" id="3.90.870.10">
    <property type="entry name" value="DHBP synthase"/>
    <property type="match status" value="1"/>
</dbReference>
<dbReference type="PANTHER" id="PTHR21327">
    <property type="entry name" value="GTP CYCLOHYDROLASE II-RELATED"/>
    <property type="match status" value="1"/>
</dbReference>
<sequence length="213" mass="22598">MTIELEAPPVRRSGRPAGTAAALSETVSRLALGETIVLCDGDRTMLAYSAATATVEQTAFVIRHTSGFLQIALPAPRCDRLLLPAAPTMFAGPPGVGYRQCIGVDAAYGVTTGISAADRTHTARTLADLRTPPGDLTRPGHLVVVAVDPGYRGRCPVPHLALRLADFGRNGLLFADLVDSTRPHDMADRNEAFLFADAHHLSIGMGDVWATYP</sequence>
<comment type="pathway">
    <text evidence="2">Cofactor biosynthesis; riboflavin biosynthesis; 2-hydroxy-3-oxobutyl phosphate from D-ribulose 5-phosphate: step 1/1.</text>
</comment>
<keyword evidence="6" id="KW-0614">Plasmid</keyword>
<geneLocation type="plasmid" evidence="6 7">
    <name>pRHL3</name>
</geneLocation>
<evidence type="ECO:0000256" key="5">
    <source>
        <dbReference type="ARBA" id="ARBA00022723"/>
    </source>
</evidence>
<dbReference type="UniPathway" id="UPA00275">
    <property type="reaction ID" value="UER00399"/>
</dbReference>
<accession>Q0RUT2</accession>